<dbReference type="InterPro" id="IPR040902">
    <property type="entry name" value="AHJR-like"/>
</dbReference>
<dbReference type="Proteomes" id="UP000297352">
    <property type="component" value="Unassembled WGS sequence"/>
</dbReference>
<comment type="caution">
    <text evidence="2">The sequence shown here is derived from an EMBL/GenBank/DDBJ whole genome shotgun (WGS) entry which is preliminary data.</text>
</comment>
<accession>A0ABY2MNQ8</accession>
<organism evidence="2 3">
    <name type="scientific">Leptospira levettii</name>
    <dbReference type="NCBI Taxonomy" id="2023178"/>
    <lineage>
        <taxon>Bacteria</taxon>
        <taxon>Pseudomonadati</taxon>
        <taxon>Spirochaetota</taxon>
        <taxon>Spirochaetia</taxon>
        <taxon>Leptospirales</taxon>
        <taxon>Leptospiraceae</taxon>
        <taxon>Leptospira</taxon>
    </lineage>
</organism>
<name>A0ABY2MNQ8_9LEPT</name>
<evidence type="ECO:0000313" key="2">
    <source>
        <dbReference type="EMBL" id="TGL70951.1"/>
    </source>
</evidence>
<evidence type="ECO:0000313" key="3">
    <source>
        <dbReference type="Proteomes" id="UP000297352"/>
    </source>
</evidence>
<evidence type="ECO:0000259" key="1">
    <source>
        <dbReference type="Pfam" id="PF18743"/>
    </source>
</evidence>
<dbReference type="Pfam" id="PF18743">
    <property type="entry name" value="AHJR-like"/>
    <property type="match status" value="1"/>
</dbReference>
<feature type="domain" description="REase AHJR-like" evidence="1">
    <location>
        <begin position="2"/>
        <end position="116"/>
    </location>
</feature>
<protein>
    <recommendedName>
        <fullName evidence="1">REase AHJR-like domain-containing protein</fullName>
    </recommendedName>
</protein>
<sequence length="263" mass="31018">MKENNLTIEAEKIHELVKEYTKKGYKVYLEPSNKDLPKFLRDSNYKPDLIVKSKKENLVIEVKSSKSLSKINEFKNIPNLFKNKKNWEFLLVITNPKQPINQKIENYAFHEDTIIQSFEKINILLNDKINFSDVISLYLWSITESVLRFGLSQNNYKTNFTNFNSILRDSQIHGLISKRDFSVLSEFQTLRNRLSHGDLETSIELNKITEAFNVSKRIFNEIRNVYLNENEISYIHFLKNLPKSELETEIENLISETIYDLIN</sequence>
<reference evidence="3" key="1">
    <citation type="journal article" date="2019" name="PLoS Negl. Trop. Dis.">
        <title>Revisiting the worldwide diversity of Leptospira species in the environment.</title>
        <authorList>
            <person name="Vincent A.T."/>
            <person name="Schiettekatte O."/>
            <person name="Bourhy P."/>
            <person name="Veyrier F.J."/>
            <person name="Picardeau M."/>
        </authorList>
    </citation>
    <scope>NUCLEOTIDE SEQUENCE [LARGE SCALE GENOMIC DNA]</scope>
    <source>
        <strain evidence="3">201702449</strain>
    </source>
</reference>
<dbReference type="RefSeq" id="WP_135688838.1">
    <property type="nucleotide sequence ID" value="NZ_RQGI01000034.1"/>
</dbReference>
<dbReference type="EMBL" id="RQGI01000034">
    <property type="protein sequence ID" value="TGL70951.1"/>
    <property type="molecule type" value="Genomic_DNA"/>
</dbReference>
<keyword evidence="3" id="KW-1185">Reference proteome</keyword>
<proteinExistence type="predicted"/>
<gene>
    <name evidence="2" type="ORF">EHQ60_09570</name>
</gene>